<gene>
    <name evidence="1" type="ORF">ACFLIM_39485</name>
</gene>
<evidence type="ECO:0000313" key="1">
    <source>
        <dbReference type="EMBL" id="MFG1709293.1"/>
    </source>
</evidence>
<dbReference type="Proteomes" id="UP001603978">
    <property type="component" value="Unassembled WGS sequence"/>
</dbReference>
<accession>A0ABW7APG1</accession>
<reference evidence="1 2" key="1">
    <citation type="submission" date="2024-10" db="EMBL/GenBank/DDBJ databases">
        <authorList>
            <person name="Topkara A.R."/>
            <person name="Saygin H."/>
        </authorList>
    </citation>
    <scope>NUCLEOTIDE SEQUENCE [LARGE SCALE GENOMIC DNA]</scope>
    <source>
        <strain evidence="1 2">M3C6</strain>
    </source>
</reference>
<comment type="caution">
    <text evidence="1">The sequence shown here is derived from an EMBL/GenBank/DDBJ whole genome shotgun (WGS) entry which is preliminary data.</text>
</comment>
<sequence length="188" mass="21075">MASSAVLSGAVVAAAVTAVINSVLARRSTRIEERSRVRNTLAEAYQAYADYREFPYAIRRRRTDQKEAERIRLSEELRKVQSRISYYQAWTQAESPETGAAYSELITAVRRIAGGAMHEAWKAPGLENDEGMNIGPDRVNLTDLRPAEEKFIAAVEKHVVAITSPWWKRTITLIQSSALALRKRGTKV</sequence>
<evidence type="ECO:0000313" key="2">
    <source>
        <dbReference type="Proteomes" id="UP001603978"/>
    </source>
</evidence>
<dbReference type="RefSeq" id="WP_393173931.1">
    <property type="nucleotide sequence ID" value="NZ_JBICRM010000035.1"/>
</dbReference>
<keyword evidence="2" id="KW-1185">Reference proteome</keyword>
<name>A0ABW7APG1_9ACTN</name>
<dbReference type="EMBL" id="JBICRM010000035">
    <property type="protein sequence ID" value="MFG1709293.1"/>
    <property type="molecule type" value="Genomic_DNA"/>
</dbReference>
<organism evidence="1 2">
    <name type="scientific">Nonomuraea marmarensis</name>
    <dbReference type="NCBI Taxonomy" id="3351344"/>
    <lineage>
        <taxon>Bacteria</taxon>
        <taxon>Bacillati</taxon>
        <taxon>Actinomycetota</taxon>
        <taxon>Actinomycetes</taxon>
        <taxon>Streptosporangiales</taxon>
        <taxon>Streptosporangiaceae</taxon>
        <taxon>Nonomuraea</taxon>
    </lineage>
</organism>
<protein>
    <submittedName>
        <fullName evidence="1">Uncharacterized protein</fullName>
    </submittedName>
</protein>
<proteinExistence type="predicted"/>